<dbReference type="GO" id="GO:0016616">
    <property type="term" value="F:oxidoreductase activity, acting on the CH-OH group of donors, NAD or NADP as acceptor"/>
    <property type="evidence" value="ECO:0007669"/>
    <property type="project" value="TreeGrafter"/>
</dbReference>
<dbReference type="SUPFAM" id="SSF51735">
    <property type="entry name" value="NAD(P)-binding Rossmann-fold domains"/>
    <property type="match status" value="1"/>
</dbReference>
<dbReference type="PRINTS" id="PR00081">
    <property type="entry name" value="GDHRDH"/>
</dbReference>
<dbReference type="Gene3D" id="3.40.50.720">
    <property type="entry name" value="NAD(P)-binding Rossmann-like Domain"/>
    <property type="match status" value="1"/>
</dbReference>
<accession>A0A495DCP0</accession>
<dbReference type="Pfam" id="PF00106">
    <property type="entry name" value="adh_short"/>
    <property type="match status" value="1"/>
</dbReference>
<evidence type="ECO:0000313" key="1">
    <source>
        <dbReference type="EMBL" id="RKR00097.1"/>
    </source>
</evidence>
<proteinExistence type="predicted"/>
<dbReference type="OrthoDB" id="9785826at2"/>
<dbReference type="InterPro" id="IPR052184">
    <property type="entry name" value="SDR_enzymes"/>
</dbReference>
<dbReference type="InterPro" id="IPR036291">
    <property type="entry name" value="NAD(P)-bd_dom_sf"/>
</dbReference>
<dbReference type="Proteomes" id="UP000273675">
    <property type="component" value="Unassembled WGS sequence"/>
</dbReference>
<dbReference type="InterPro" id="IPR002347">
    <property type="entry name" value="SDR_fam"/>
</dbReference>
<dbReference type="PANTHER" id="PTHR45458">
    <property type="entry name" value="SHORT-CHAIN DEHYDROGENASE/REDUCTASE SDR"/>
    <property type="match status" value="1"/>
</dbReference>
<reference evidence="1 2" key="1">
    <citation type="submission" date="2018-10" db="EMBL/GenBank/DDBJ databases">
        <title>Genomic Encyclopedia of Type Strains, Phase IV (KMG-IV): sequencing the most valuable type-strain genomes for metagenomic binning, comparative biology and taxonomic classification.</title>
        <authorList>
            <person name="Goeker M."/>
        </authorList>
    </citation>
    <scope>NUCLEOTIDE SEQUENCE [LARGE SCALE GENOMIC DNA]</scope>
    <source>
        <strain evidence="1 2">DSM 4734</strain>
    </source>
</reference>
<comment type="caution">
    <text evidence="1">The sequence shown here is derived from an EMBL/GenBank/DDBJ whole genome shotgun (WGS) entry which is preliminary data.</text>
</comment>
<evidence type="ECO:0000313" key="2">
    <source>
        <dbReference type="Proteomes" id="UP000273675"/>
    </source>
</evidence>
<name>A0A495DCP0_9PROT</name>
<gene>
    <name evidence="1" type="ORF">C7435_1295</name>
</gene>
<dbReference type="RefSeq" id="WP_121210489.1">
    <property type="nucleotide sequence ID" value="NZ_RBIM01000003.1"/>
</dbReference>
<dbReference type="AlphaFoldDB" id="A0A495DCP0"/>
<dbReference type="PANTHER" id="PTHR45458:SF1">
    <property type="entry name" value="SHORT CHAIN DEHYDROGENASE"/>
    <property type="match status" value="1"/>
</dbReference>
<organism evidence="1 2">
    <name type="scientific">Maricaulis maris</name>
    <dbReference type="NCBI Taxonomy" id="74318"/>
    <lineage>
        <taxon>Bacteria</taxon>
        <taxon>Pseudomonadati</taxon>
        <taxon>Pseudomonadota</taxon>
        <taxon>Alphaproteobacteria</taxon>
        <taxon>Maricaulales</taxon>
        <taxon>Maricaulaceae</taxon>
        <taxon>Maricaulis</taxon>
    </lineage>
</organism>
<sequence length="231" mass="24221">MHHALITGANRGLGLEHARQLLERGWHVSAAVRDPAAATELAALPVGKGKLDVHAYDAADPDSADALAKVVTGPIDLLFANAGMMAPETRRFGAAAGAAMLEEFKVNSIAPLALVEAFVDRVAESEMKVVALQSSRMGSIRDNGSGGGYGYRASKAALNAIGKSLSIDLKDRGIVVLILHPGWVKTAMGGPNGQLTVQESVSGQLDLIARAYGNPVMSGRFYHVSGQDLPW</sequence>
<dbReference type="EMBL" id="RBIM01000003">
    <property type="protein sequence ID" value="RKR00097.1"/>
    <property type="molecule type" value="Genomic_DNA"/>
</dbReference>
<protein>
    <submittedName>
        <fullName evidence="1">Short-subunit dehydrogenase</fullName>
    </submittedName>
</protein>
<dbReference type="CDD" id="cd05325">
    <property type="entry name" value="carb_red_sniffer_like_SDR_c"/>
    <property type="match status" value="1"/>
</dbReference>